<accession>A0ABU0IZL9</accession>
<evidence type="ECO:0000259" key="7">
    <source>
        <dbReference type="Pfam" id="PF04542"/>
    </source>
</evidence>
<dbReference type="EMBL" id="JAUSVS010000015">
    <property type="protein sequence ID" value="MDQ0466800.1"/>
    <property type="molecule type" value="Genomic_DNA"/>
</dbReference>
<gene>
    <name evidence="9" type="ORF">QO010_004596</name>
</gene>
<name>A0ABU0IZL9_9CAUL</name>
<dbReference type="InterPro" id="IPR013249">
    <property type="entry name" value="RNA_pol_sigma70_r4_t2"/>
</dbReference>
<dbReference type="InterPro" id="IPR007627">
    <property type="entry name" value="RNA_pol_sigma70_r2"/>
</dbReference>
<organism evidence="9 10">
    <name type="scientific">Caulobacter ginsengisoli</name>
    <dbReference type="NCBI Taxonomy" id="400775"/>
    <lineage>
        <taxon>Bacteria</taxon>
        <taxon>Pseudomonadati</taxon>
        <taxon>Pseudomonadota</taxon>
        <taxon>Alphaproteobacteria</taxon>
        <taxon>Caulobacterales</taxon>
        <taxon>Caulobacteraceae</taxon>
        <taxon>Caulobacter</taxon>
    </lineage>
</organism>
<dbReference type="RefSeq" id="WP_307352959.1">
    <property type="nucleotide sequence ID" value="NZ_JAUSVS010000015.1"/>
</dbReference>
<dbReference type="SUPFAM" id="SSF54427">
    <property type="entry name" value="NTF2-like"/>
    <property type="match status" value="1"/>
</dbReference>
<keyword evidence="6" id="KW-0804">Transcription</keyword>
<comment type="caution">
    <text evidence="9">The sequence shown here is derived from an EMBL/GenBank/DDBJ whole genome shotgun (WGS) entry which is preliminary data.</text>
</comment>
<keyword evidence="3" id="KW-0805">Transcription regulation</keyword>
<dbReference type="InterPro" id="IPR013325">
    <property type="entry name" value="RNA_pol_sigma_r2"/>
</dbReference>
<keyword evidence="5" id="KW-0238">DNA-binding</keyword>
<protein>
    <submittedName>
        <fullName evidence="9">RNA polymerase sigma-70 factor (ECF subfamily)</fullName>
    </submittedName>
</protein>
<feature type="domain" description="RNA polymerase sigma factor 70 region 4 type 2" evidence="8">
    <location>
        <begin position="126"/>
        <end position="168"/>
    </location>
</feature>
<evidence type="ECO:0000313" key="10">
    <source>
        <dbReference type="Proteomes" id="UP001228905"/>
    </source>
</evidence>
<dbReference type="PANTHER" id="PTHR43133:SF8">
    <property type="entry name" value="RNA POLYMERASE SIGMA FACTOR HI_1459-RELATED"/>
    <property type="match status" value="1"/>
</dbReference>
<dbReference type="Gene3D" id="1.10.10.10">
    <property type="entry name" value="Winged helix-like DNA-binding domain superfamily/Winged helix DNA-binding domain"/>
    <property type="match status" value="1"/>
</dbReference>
<dbReference type="Pfam" id="PF08281">
    <property type="entry name" value="Sigma70_r4_2"/>
    <property type="match status" value="1"/>
</dbReference>
<dbReference type="Gene3D" id="1.10.1740.10">
    <property type="match status" value="1"/>
</dbReference>
<dbReference type="InterPro" id="IPR039425">
    <property type="entry name" value="RNA_pol_sigma-70-like"/>
</dbReference>
<keyword evidence="4" id="KW-0731">Sigma factor</keyword>
<dbReference type="InterPro" id="IPR036388">
    <property type="entry name" value="WH-like_DNA-bd_sf"/>
</dbReference>
<dbReference type="SUPFAM" id="SSF88659">
    <property type="entry name" value="Sigma3 and sigma4 domains of RNA polymerase sigma factors"/>
    <property type="match status" value="1"/>
</dbReference>
<evidence type="ECO:0000259" key="8">
    <source>
        <dbReference type="Pfam" id="PF08281"/>
    </source>
</evidence>
<feature type="domain" description="RNA polymerase sigma-70 region 2" evidence="7">
    <location>
        <begin position="27"/>
        <end position="95"/>
    </location>
</feature>
<dbReference type="SUPFAM" id="SSF88946">
    <property type="entry name" value="Sigma2 domain of RNA polymerase sigma factors"/>
    <property type="match status" value="1"/>
</dbReference>
<dbReference type="Pfam" id="PF04542">
    <property type="entry name" value="Sigma70_r2"/>
    <property type="match status" value="1"/>
</dbReference>
<comment type="subunit">
    <text evidence="2">Interacts transiently with the RNA polymerase catalytic core formed by RpoA, RpoB, RpoC and RpoZ (2 alpha, 1 beta, 1 beta' and 1 omega subunit) to form the RNA polymerase holoenzyme that can initiate transcription.</text>
</comment>
<dbReference type="InterPro" id="IPR032710">
    <property type="entry name" value="NTF2-like_dom_sf"/>
</dbReference>
<keyword evidence="10" id="KW-1185">Reference proteome</keyword>
<evidence type="ECO:0000256" key="5">
    <source>
        <dbReference type="ARBA" id="ARBA00023125"/>
    </source>
</evidence>
<dbReference type="InterPro" id="IPR013324">
    <property type="entry name" value="RNA_pol_sigma_r3/r4-like"/>
</dbReference>
<evidence type="ECO:0000256" key="6">
    <source>
        <dbReference type="ARBA" id="ARBA00023163"/>
    </source>
</evidence>
<proteinExistence type="inferred from homology"/>
<evidence type="ECO:0000256" key="2">
    <source>
        <dbReference type="ARBA" id="ARBA00011344"/>
    </source>
</evidence>
<evidence type="ECO:0000256" key="3">
    <source>
        <dbReference type="ARBA" id="ARBA00023015"/>
    </source>
</evidence>
<dbReference type="Proteomes" id="UP001228905">
    <property type="component" value="Unassembled WGS sequence"/>
</dbReference>
<evidence type="ECO:0000256" key="4">
    <source>
        <dbReference type="ARBA" id="ARBA00023082"/>
    </source>
</evidence>
<reference evidence="9 10" key="1">
    <citation type="submission" date="2023-07" db="EMBL/GenBank/DDBJ databases">
        <title>Genomic Encyclopedia of Type Strains, Phase IV (KMG-IV): sequencing the most valuable type-strain genomes for metagenomic binning, comparative biology and taxonomic classification.</title>
        <authorList>
            <person name="Goeker M."/>
        </authorList>
    </citation>
    <scope>NUCLEOTIDE SEQUENCE [LARGE SCALE GENOMIC DNA]</scope>
    <source>
        <strain evidence="9 10">DSM 18695</strain>
    </source>
</reference>
<evidence type="ECO:0000313" key="9">
    <source>
        <dbReference type="EMBL" id="MDQ0466800.1"/>
    </source>
</evidence>
<comment type="similarity">
    <text evidence="1">Belongs to the sigma-70 factor family. ECF subfamily.</text>
</comment>
<evidence type="ECO:0000256" key="1">
    <source>
        <dbReference type="ARBA" id="ARBA00010641"/>
    </source>
</evidence>
<dbReference type="PANTHER" id="PTHR43133">
    <property type="entry name" value="RNA POLYMERASE ECF-TYPE SIGMA FACTO"/>
    <property type="match status" value="1"/>
</dbReference>
<sequence>MDDIDDTTARALRTAWFRYLDTLEPLRAPLHAYCLRLTRDIWDAEDLVQDVLLKGFGMIGRGDLHGPGSPVANPRAYLFRCATHQWIDAQRRLARQRALPADPPPAPAPPPETARLGGEALFAVASPQARAAVILKDVFDFTLEEIADALRTTVGGVKSALRRGREALAEQAMTPQPSGRPGASPELVDRFVDAFRSRDVARLTAVLTETCSIEVPGVGGGRGRRGGWAEASVGHETHLRAAVYRGETVILFLDPEDRLYDVARLEEADGLVSRLIHHCFCPDTVQAIGGELGVETVSLGYHQQPETLVRMIATTTLPWGSEGLGAE</sequence>